<evidence type="ECO:0000313" key="5">
    <source>
        <dbReference type="EMBL" id="RNB57171.1"/>
    </source>
</evidence>
<dbReference type="PROSITE" id="PS51186">
    <property type="entry name" value="GNAT"/>
    <property type="match status" value="2"/>
</dbReference>
<dbReference type="Proteomes" id="UP000317180">
    <property type="component" value="Unassembled WGS sequence"/>
</dbReference>
<dbReference type="OrthoDB" id="7163760at2"/>
<name>A0A3M8B116_9BACL</name>
<keyword evidence="2" id="KW-0012">Acyltransferase</keyword>
<evidence type="ECO:0000256" key="2">
    <source>
        <dbReference type="ARBA" id="ARBA00023315"/>
    </source>
</evidence>
<dbReference type="EMBL" id="RHHN01000025">
    <property type="protein sequence ID" value="RNB57171.1"/>
    <property type="molecule type" value="Genomic_DNA"/>
</dbReference>
<dbReference type="GeneID" id="82812403"/>
<dbReference type="InterPro" id="IPR000182">
    <property type="entry name" value="GNAT_dom"/>
</dbReference>
<dbReference type="Proteomes" id="UP000276178">
    <property type="component" value="Unassembled WGS sequence"/>
</dbReference>
<reference evidence="4 7" key="2">
    <citation type="submission" date="2019-06" db="EMBL/GenBank/DDBJ databases">
        <title>Whole genome shotgun sequence of Brevibacillus agri NBRC 15538.</title>
        <authorList>
            <person name="Hosoyama A."/>
            <person name="Uohara A."/>
            <person name="Ohji S."/>
            <person name="Ichikawa N."/>
        </authorList>
    </citation>
    <scope>NUCLEOTIDE SEQUENCE [LARGE SCALE GENOMIC DNA]</scope>
    <source>
        <strain evidence="4 7">NBRC 15538</strain>
    </source>
</reference>
<evidence type="ECO:0000256" key="1">
    <source>
        <dbReference type="ARBA" id="ARBA00022679"/>
    </source>
</evidence>
<reference evidence="5 6" key="1">
    <citation type="submission" date="2018-10" db="EMBL/GenBank/DDBJ databases">
        <title>Phylogenomics of Brevibacillus.</title>
        <authorList>
            <person name="Dunlap C."/>
        </authorList>
    </citation>
    <scope>NUCLEOTIDE SEQUENCE [LARGE SCALE GENOMIC DNA]</scope>
    <source>
        <strain evidence="5 6">NRRL NRS 1219</strain>
    </source>
</reference>
<dbReference type="Pfam" id="PF00583">
    <property type="entry name" value="Acetyltransf_1"/>
    <property type="match status" value="2"/>
</dbReference>
<dbReference type="Gene3D" id="3.40.630.30">
    <property type="match status" value="1"/>
</dbReference>
<evidence type="ECO:0000259" key="3">
    <source>
        <dbReference type="PROSITE" id="PS51186"/>
    </source>
</evidence>
<dbReference type="InterPro" id="IPR050832">
    <property type="entry name" value="Bact_Acetyltransf"/>
</dbReference>
<dbReference type="SUPFAM" id="SSF55729">
    <property type="entry name" value="Acyl-CoA N-acyltransferases (Nat)"/>
    <property type="match status" value="2"/>
</dbReference>
<accession>A0A3M8B116</accession>
<sequence>MGYEIVAIKSLTAAQLEEVNQLAVICNGHDGIALKINPNMLEQRSGEHTEDFLCYADNKLVGYLGLYVFHAKEAEVSGMVHPDHRRKGIFTGLQHRAKAECRKRGIPALLFIVQQKSQAGAAYQKRIGASYEYSEYWMDLGKSGREALSHAVRLRPATAADEETLIQLDVRGFQMEEAQVREMNEKMANDPRTSTYLVLAEERAVGKISVSKNGMQAFIYGFCVHPDEQGKGYGRQALAQTIALLEAEGFAEISLEVACENSRALGLYESCGFVVQSANDYYRLKL</sequence>
<dbReference type="PANTHER" id="PTHR43877">
    <property type="entry name" value="AMINOALKYLPHOSPHONATE N-ACETYLTRANSFERASE-RELATED-RELATED"/>
    <property type="match status" value="1"/>
</dbReference>
<dbReference type="AlphaFoldDB" id="A0A3M8B116"/>
<feature type="domain" description="N-acetyltransferase" evidence="3">
    <location>
        <begin position="152"/>
        <end position="286"/>
    </location>
</feature>
<dbReference type="CDD" id="cd04301">
    <property type="entry name" value="NAT_SF"/>
    <property type="match status" value="2"/>
</dbReference>
<gene>
    <name evidence="4" type="ORF">BAG01nite_21800</name>
    <name evidence="5" type="ORF">EB820_07770</name>
</gene>
<proteinExistence type="predicted"/>
<keyword evidence="7" id="KW-1185">Reference proteome</keyword>
<feature type="domain" description="N-acetyltransferase" evidence="3">
    <location>
        <begin position="6"/>
        <end position="155"/>
    </location>
</feature>
<dbReference type="EMBL" id="BJOD01000019">
    <property type="protein sequence ID" value="GED26078.1"/>
    <property type="molecule type" value="Genomic_DNA"/>
</dbReference>
<comment type="caution">
    <text evidence="5">The sequence shown here is derived from an EMBL/GenBank/DDBJ whole genome shotgun (WGS) entry which is preliminary data.</text>
</comment>
<keyword evidence="1 5" id="KW-0808">Transferase</keyword>
<organism evidence="5 6">
    <name type="scientific">Brevibacillus agri</name>
    <dbReference type="NCBI Taxonomy" id="51101"/>
    <lineage>
        <taxon>Bacteria</taxon>
        <taxon>Bacillati</taxon>
        <taxon>Bacillota</taxon>
        <taxon>Bacilli</taxon>
        <taxon>Bacillales</taxon>
        <taxon>Paenibacillaceae</taxon>
        <taxon>Brevibacillus</taxon>
    </lineage>
</organism>
<protein>
    <submittedName>
        <fullName evidence="4 5">Acetyltransferase</fullName>
    </submittedName>
</protein>
<evidence type="ECO:0000313" key="4">
    <source>
        <dbReference type="EMBL" id="GED26078.1"/>
    </source>
</evidence>
<evidence type="ECO:0000313" key="6">
    <source>
        <dbReference type="Proteomes" id="UP000276178"/>
    </source>
</evidence>
<dbReference type="InterPro" id="IPR016181">
    <property type="entry name" value="Acyl_CoA_acyltransferase"/>
</dbReference>
<evidence type="ECO:0000313" key="7">
    <source>
        <dbReference type="Proteomes" id="UP000317180"/>
    </source>
</evidence>
<dbReference type="PANTHER" id="PTHR43877:SF2">
    <property type="entry name" value="AMINOALKYLPHOSPHONATE N-ACETYLTRANSFERASE-RELATED"/>
    <property type="match status" value="1"/>
</dbReference>
<dbReference type="GO" id="GO:0016747">
    <property type="term" value="F:acyltransferase activity, transferring groups other than amino-acyl groups"/>
    <property type="evidence" value="ECO:0007669"/>
    <property type="project" value="InterPro"/>
</dbReference>
<dbReference type="RefSeq" id="WP_005833202.1">
    <property type="nucleotide sequence ID" value="NZ_BJOD01000019.1"/>
</dbReference>